<accession>A0A1H9YEY4</accession>
<proteinExistence type="predicted"/>
<protein>
    <submittedName>
        <fullName evidence="1">Uncharacterized protein</fullName>
    </submittedName>
</protein>
<dbReference type="Proteomes" id="UP000183339">
    <property type="component" value="Unassembled WGS sequence"/>
</dbReference>
<reference evidence="1 2" key="1">
    <citation type="submission" date="2016-10" db="EMBL/GenBank/DDBJ databases">
        <authorList>
            <person name="de Groot N.N."/>
        </authorList>
    </citation>
    <scope>NUCLEOTIDE SEQUENCE [LARGE SCALE GENOMIC DNA]</scope>
    <source>
        <strain evidence="1 2">Nl7</strain>
    </source>
</reference>
<name>A0A1H9YEY4_9PROT</name>
<gene>
    <name evidence="1" type="ORF">SAMN05216412_101174</name>
</gene>
<dbReference type="EMBL" id="FOHI01000001">
    <property type="protein sequence ID" value="SES67033.1"/>
    <property type="molecule type" value="Genomic_DNA"/>
</dbReference>
<organism evidence="1 2">
    <name type="scientific">Nitrosospira multiformis</name>
    <dbReference type="NCBI Taxonomy" id="1231"/>
    <lineage>
        <taxon>Bacteria</taxon>
        <taxon>Pseudomonadati</taxon>
        <taxon>Pseudomonadota</taxon>
        <taxon>Betaproteobacteria</taxon>
        <taxon>Nitrosomonadales</taxon>
        <taxon>Nitrosomonadaceae</taxon>
        <taxon>Nitrosospira</taxon>
    </lineage>
</organism>
<evidence type="ECO:0000313" key="1">
    <source>
        <dbReference type="EMBL" id="SES67033.1"/>
    </source>
</evidence>
<dbReference type="RefSeq" id="WP_074703788.1">
    <property type="nucleotide sequence ID" value="NZ_FOHI01000001.1"/>
</dbReference>
<dbReference type="AlphaFoldDB" id="A0A1H9YEY4"/>
<sequence>MSELESGETIQIVIENPAWITRKKFEISSIHLRFFPADALGARGEADKEKWPERGKPVEFDYGIAKSINDIATWKSGKMRPRDNRVMRNFLEANKFALGDIVCITRTDERSYKVSLIKR</sequence>
<evidence type="ECO:0000313" key="2">
    <source>
        <dbReference type="Proteomes" id="UP000183339"/>
    </source>
</evidence>